<accession>A0A212J7P6</accession>
<feature type="region of interest" description="Disordered" evidence="1">
    <location>
        <begin position="234"/>
        <end position="257"/>
    </location>
</feature>
<name>A0A212J7P6_9DELT</name>
<feature type="domain" description="M23ase beta-sheet core" evidence="3">
    <location>
        <begin position="122"/>
        <end position="217"/>
    </location>
</feature>
<reference evidence="4" key="1">
    <citation type="submission" date="2016-04" db="EMBL/GenBank/DDBJ databases">
        <authorList>
            <person name="Evans L.H."/>
            <person name="Alamgir A."/>
            <person name="Owens N."/>
            <person name="Weber N.D."/>
            <person name="Virtaneva K."/>
            <person name="Barbian K."/>
            <person name="Babar A."/>
            <person name="Rosenke K."/>
        </authorList>
    </citation>
    <scope>NUCLEOTIDE SEQUENCE</scope>
    <source>
        <strain evidence="4">86</strain>
    </source>
</reference>
<dbReference type="InterPro" id="IPR011055">
    <property type="entry name" value="Dup_hybrid_motif"/>
</dbReference>
<dbReference type="CDD" id="cd12797">
    <property type="entry name" value="M23_peptidase"/>
    <property type="match status" value="1"/>
</dbReference>
<gene>
    <name evidence="4" type="ORF">KL86DPRO_10871</name>
</gene>
<feature type="region of interest" description="Disordered" evidence="1">
    <location>
        <begin position="64"/>
        <end position="86"/>
    </location>
</feature>
<dbReference type="AlphaFoldDB" id="A0A212J7P6"/>
<dbReference type="Gene3D" id="2.70.70.10">
    <property type="entry name" value="Glucose Permease (Domain IIA)"/>
    <property type="match status" value="1"/>
</dbReference>
<protein>
    <recommendedName>
        <fullName evidence="3">M23ase beta-sheet core domain-containing protein</fullName>
    </recommendedName>
</protein>
<evidence type="ECO:0000256" key="1">
    <source>
        <dbReference type="SAM" id="MobiDB-lite"/>
    </source>
</evidence>
<dbReference type="SUPFAM" id="SSF51261">
    <property type="entry name" value="Duplicated hybrid motif"/>
    <property type="match status" value="1"/>
</dbReference>
<feature type="transmembrane region" description="Helical" evidence="2">
    <location>
        <begin position="21"/>
        <end position="41"/>
    </location>
</feature>
<evidence type="ECO:0000313" key="4">
    <source>
        <dbReference type="EMBL" id="SBV95460.1"/>
    </source>
</evidence>
<dbReference type="Pfam" id="PF01551">
    <property type="entry name" value="Peptidase_M23"/>
    <property type="match status" value="1"/>
</dbReference>
<organism evidence="4">
    <name type="scientific">uncultured delta proteobacterium</name>
    <dbReference type="NCBI Taxonomy" id="34034"/>
    <lineage>
        <taxon>Bacteria</taxon>
        <taxon>Deltaproteobacteria</taxon>
        <taxon>environmental samples</taxon>
    </lineage>
</organism>
<evidence type="ECO:0000259" key="3">
    <source>
        <dbReference type="Pfam" id="PF01551"/>
    </source>
</evidence>
<dbReference type="InterPro" id="IPR050570">
    <property type="entry name" value="Cell_wall_metabolism_enzyme"/>
</dbReference>
<dbReference type="EMBL" id="FLUQ01000001">
    <property type="protein sequence ID" value="SBV95460.1"/>
    <property type="molecule type" value="Genomic_DNA"/>
</dbReference>
<dbReference type="InterPro" id="IPR016047">
    <property type="entry name" value="M23ase_b-sheet_dom"/>
</dbReference>
<dbReference type="PANTHER" id="PTHR21666:SF270">
    <property type="entry name" value="MUREIN HYDROLASE ACTIVATOR ENVC"/>
    <property type="match status" value="1"/>
</dbReference>
<keyword evidence="2" id="KW-0812">Transmembrane</keyword>
<keyword evidence="2" id="KW-0472">Membrane</keyword>
<proteinExistence type="predicted"/>
<dbReference type="PANTHER" id="PTHR21666">
    <property type="entry name" value="PEPTIDASE-RELATED"/>
    <property type="match status" value="1"/>
</dbReference>
<keyword evidence="2" id="KW-1133">Transmembrane helix</keyword>
<dbReference type="GO" id="GO:0004222">
    <property type="term" value="F:metalloendopeptidase activity"/>
    <property type="evidence" value="ECO:0007669"/>
    <property type="project" value="TreeGrafter"/>
</dbReference>
<evidence type="ECO:0000256" key="2">
    <source>
        <dbReference type="SAM" id="Phobius"/>
    </source>
</evidence>
<sequence length="257" mass="27705">MNNTHADGAVGSTCLLFTRRILPLVFLVVSLLSFCAGDLFLPAPAQANPAQAAAKAPFKPSAAPAVTKASAKKAPQKTAVAPKRRRQVYARSLMPAEEREALNDRGISSGFGDRAISRKKTRMHKGIDIPGPKDSKVLAYNDGEVIFAGVRNGYGKTVVIRQLDGREALYAHMNKFVVSVGDKIKRGDHIGHVGRTGRATGYHLHFEIIDDGENLDPALHVWHGSELVLGPNDLDPDAASQTQVAEPNNKRAPVSLY</sequence>